<dbReference type="InterPro" id="IPR011604">
    <property type="entry name" value="PDDEXK-like_dom_sf"/>
</dbReference>
<feature type="domain" description="PD-(D/E)XK endonuclease-like" evidence="1">
    <location>
        <begin position="662"/>
        <end position="942"/>
    </location>
</feature>
<keyword evidence="3" id="KW-1185">Reference proteome</keyword>
<dbReference type="EMBL" id="MDGQ01000005">
    <property type="protein sequence ID" value="OEK04354.1"/>
    <property type="molecule type" value="Genomic_DNA"/>
</dbReference>
<evidence type="ECO:0000313" key="3">
    <source>
        <dbReference type="Proteomes" id="UP000095552"/>
    </source>
</evidence>
<dbReference type="Proteomes" id="UP000095552">
    <property type="component" value="Unassembled WGS sequence"/>
</dbReference>
<evidence type="ECO:0000259" key="1">
    <source>
        <dbReference type="Pfam" id="PF12705"/>
    </source>
</evidence>
<proteinExistence type="predicted"/>
<organism evidence="2 3">
    <name type="scientific">Roseivirga misakiensis</name>
    <dbReference type="NCBI Taxonomy" id="1563681"/>
    <lineage>
        <taxon>Bacteria</taxon>
        <taxon>Pseudomonadati</taxon>
        <taxon>Bacteroidota</taxon>
        <taxon>Cytophagia</taxon>
        <taxon>Cytophagales</taxon>
        <taxon>Roseivirgaceae</taxon>
        <taxon>Roseivirga</taxon>
    </lineage>
</organism>
<dbReference type="STRING" id="1563681.BFP71_12795"/>
<gene>
    <name evidence="2" type="ORF">BFP71_12795</name>
</gene>
<dbReference type="InterPro" id="IPR011335">
    <property type="entry name" value="Restrct_endonuc-II-like"/>
</dbReference>
<protein>
    <recommendedName>
        <fullName evidence="1">PD-(D/E)XK endonuclease-like domain-containing protein</fullName>
    </recommendedName>
</protein>
<evidence type="ECO:0000313" key="2">
    <source>
        <dbReference type="EMBL" id="OEK04354.1"/>
    </source>
</evidence>
<accession>A0A1E5SYZ8</accession>
<dbReference type="OrthoDB" id="9762792at2"/>
<reference evidence="2 3" key="1">
    <citation type="submission" date="2016-08" db="EMBL/GenBank/DDBJ databases">
        <title>Draft genome of Fabibacter sp. strain SK-8.</title>
        <authorList>
            <person name="Wong S.-K."/>
            <person name="Hamasaki K."/>
            <person name="Yoshizawa S."/>
        </authorList>
    </citation>
    <scope>NUCLEOTIDE SEQUENCE [LARGE SCALE GENOMIC DNA]</scope>
    <source>
        <strain evidence="2 3">SK-8</strain>
    </source>
</reference>
<dbReference type="AlphaFoldDB" id="A0A1E5SYZ8"/>
<sequence>METFHQAVVAQIDPNKLGDLKSCCYVFPTKRGGVFFKRALLDRFGRQNFILPTILSIEDLVQEMTKMTITDELTLLFNLFKVYQKRDKDLTFDKFYAWGKVILKDYDEIDRYLADAKKIYSALQDIKEIDHVFGYNDELRDIIERFRTLTEKQEKTKLLTEFLKIWKEVGNVYGEYQDVLLQEEKAYGGMLYRSLAEVLKHENFDHKYSHYHICGFNALSKSEEVIFDVLVKAKIGTLYWDVDRYYLNDYIEEAGDFVRDYAKKWPDSVWINADSLRHPKQVTVHAVPQLMGQAHLAADLMSEVVALGGKPEESAIVLADEKLLLPLLYAIPLADQHVNVTMGYPMKATVVYDFALSYLELIRRAKTVSGDTIFHVYDLRPFLSNAYTAIFHEGIYDDLNHWFVQEKKNKVSLSALLERLNSQELKELLSVGQEWSAISEGFKKYLTSVFYHFKSLEQGVADREFIYFFLKSLNQFNDYVKNREGFSIRLIKKIIQEHFRSLKIPFEGEPVKGFQIMGFLETRTLDFKNVIILSTNEGKIPAGRSLNSYIPYGLRKVFELPTFEEQDAIYAYHFKRLMQRAENIHYVYDNTVAADSTGEVSRFVLQQLRRYKALPNYTVSEKLYEGIIPPQEEKNEITIVKDEAVMEMLGRYISGNEEGKFLSPTSLTTYITCPLKFYFQYVARYSEQDQVEEDIDARNLGIVVHEVLEKLYTPHLDREIDSSQIKLLKGLVEKQLIVSLEENKIIQPNQTLTGRDLVTKKVMEQMVHKVLDLDIRLAPFKMVGLEKSDYRYQVSLPSGQKADIGGTIDRMDEKDGVTQIIDYKTGKVTLAPRTSLKLPADEYVSTYFEKPALKSGFQGYLYALLTRGHVAEQVRIGILSMRHLSQGTQWLRSGNTVSADIIDAFDAQLKEMVQEIYNPQIPFTQTEDVAQCEYCAFNRVCRRV</sequence>
<dbReference type="RefSeq" id="WP_069835859.1">
    <property type="nucleotide sequence ID" value="NZ_MDGQ01000005.1"/>
</dbReference>
<dbReference type="InterPro" id="IPR027417">
    <property type="entry name" value="P-loop_NTPase"/>
</dbReference>
<dbReference type="SUPFAM" id="SSF52540">
    <property type="entry name" value="P-loop containing nucleoside triphosphate hydrolases"/>
    <property type="match status" value="1"/>
</dbReference>
<name>A0A1E5SYZ8_9BACT</name>
<dbReference type="Gene3D" id="3.90.320.10">
    <property type="match status" value="1"/>
</dbReference>
<dbReference type="SUPFAM" id="SSF52980">
    <property type="entry name" value="Restriction endonuclease-like"/>
    <property type="match status" value="1"/>
</dbReference>
<dbReference type="Pfam" id="PF12705">
    <property type="entry name" value="PDDEXK_1"/>
    <property type="match status" value="1"/>
</dbReference>
<comment type="caution">
    <text evidence="2">The sequence shown here is derived from an EMBL/GenBank/DDBJ whole genome shotgun (WGS) entry which is preliminary data.</text>
</comment>
<dbReference type="InterPro" id="IPR038726">
    <property type="entry name" value="PDDEXK_AddAB-type"/>
</dbReference>